<comment type="caution">
    <text evidence="5">The sequence shown here is derived from an EMBL/GenBank/DDBJ whole genome shotgun (WGS) entry which is preliminary data.</text>
</comment>
<comment type="subcellular location">
    <subcellularLocation>
        <location evidence="1 2">Nucleus</location>
    </subcellularLocation>
</comment>
<feature type="compositionally biased region" description="Basic and acidic residues" evidence="3">
    <location>
        <begin position="480"/>
        <end position="492"/>
    </location>
</feature>
<reference evidence="5 6" key="1">
    <citation type="journal article" date="2014" name="BMC Genomics">
        <title>Genome and secretome analysis of the hemibiotrophic fungal pathogen, Moniliophthora roreri, which causes frosty pod rot disease of cacao: mechanisms of the biotrophic and necrotrophic phases.</title>
        <authorList>
            <person name="Meinhardt L.W."/>
            <person name="Costa G.G.L."/>
            <person name="Thomazella D.P.T."/>
            <person name="Teixeira P.J.P.L."/>
            <person name="Carazzolle M.F."/>
            <person name="Schuster S.C."/>
            <person name="Carlson J.E."/>
            <person name="Guiltinan M.J."/>
            <person name="Mieczkowski P."/>
            <person name="Farmer A."/>
            <person name="Ramaraj T."/>
            <person name="Crozier J."/>
            <person name="Davis R.E."/>
            <person name="Shao J."/>
            <person name="Melnick R.L."/>
            <person name="Pereira G.A.G."/>
            <person name="Bailey B.A."/>
        </authorList>
    </citation>
    <scope>NUCLEOTIDE SEQUENCE [LARGE SCALE GENOMIC DNA]</scope>
    <source>
        <strain evidence="5 6">MCA 2997</strain>
    </source>
</reference>
<proteinExistence type="predicted"/>
<keyword evidence="1 2" id="KW-0371">Homeobox</keyword>
<feature type="non-terminal residue" evidence="5">
    <location>
        <position position="511"/>
    </location>
</feature>
<feature type="region of interest" description="Disordered" evidence="3">
    <location>
        <begin position="211"/>
        <end position="245"/>
    </location>
</feature>
<dbReference type="Proteomes" id="UP000017559">
    <property type="component" value="Unassembled WGS sequence"/>
</dbReference>
<accession>V2WQG0</accession>
<organism evidence="5 6">
    <name type="scientific">Moniliophthora roreri (strain MCA 2997)</name>
    <name type="common">Cocoa frosty pod rot fungus</name>
    <name type="synonym">Crinipellis roreri</name>
    <dbReference type="NCBI Taxonomy" id="1381753"/>
    <lineage>
        <taxon>Eukaryota</taxon>
        <taxon>Fungi</taxon>
        <taxon>Dikarya</taxon>
        <taxon>Basidiomycota</taxon>
        <taxon>Agaricomycotina</taxon>
        <taxon>Agaricomycetes</taxon>
        <taxon>Agaricomycetidae</taxon>
        <taxon>Agaricales</taxon>
        <taxon>Marasmiineae</taxon>
        <taxon>Marasmiaceae</taxon>
        <taxon>Moniliophthora</taxon>
    </lineage>
</organism>
<dbReference type="InterPro" id="IPR001356">
    <property type="entry name" value="HD"/>
</dbReference>
<dbReference type="SUPFAM" id="SSF46689">
    <property type="entry name" value="Homeodomain-like"/>
    <property type="match status" value="1"/>
</dbReference>
<dbReference type="OrthoDB" id="3222453at2759"/>
<dbReference type="STRING" id="1381753.V2WQG0"/>
<evidence type="ECO:0000256" key="2">
    <source>
        <dbReference type="RuleBase" id="RU000682"/>
    </source>
</evidence>
<dbReference type="AlphaFoldDB" id="V2WQG0"/>
<gene>
    <name evidence="5" type="ORF">Moror_5313</name>
</gene>
<feature type="domain" description="Homeobox" evidence="4">
    <location>
        <begin position="464"/>
        <end position="511"/>
    </location>
</feature>
<evidence type="ECO:0000256" key="3">
    <source>
        <dbReference type="SAM" id="MobiDB-lite"/>
    </source>
</evidence>
<feature type="compositionally biased region" description="Basic residues" evidence="3">
    <location>
        <begin position="460"/>
        <end position="472"/>
    </location>
</feature>
<evidence type="ECO:0000256" key="1">
    <source>
        <dbReference type="PROSITE-ProRule" id="PRU00108"/>
    </source>
</evidence>
<protein>
    <recommendedName>
        <fullName evidence="4">Homeobox domain-containing protein</fullName>
    </recommendedName>
</protein>
<evidence type="ECO:0000259" key="4">
    <source>
        <dbReference type="PROSITE" id="PS50071"/>
    </source>
</evidence>
<name>V2WQG0_MONRO</name>
<dbReference type="CDD" id="cd00086">
    <property type="entry name" value="homeodomain"/>
    <property type="match status" value="1"/>
</dbReference>
<dbReference type="HOGENOM" id="CLU_533800_0_0_1"/>
<dbReference type="InterPro" id="IPR009057">
    <property type="entry name" value="Homeodomain-like_sf"/>
</dbReference>
<keyword evidence="1 2" id="KW-0238">DNA-binding</keyword>
<feature type="region of interest" description="Disordered" evidence="3">
    <location>
        <begin position="436"/>
        <end position="492"/>
    </location>
</feature>
<sequence>MKEKVTEDDLDSRYRESYEFISSDEHGAILALPEGSTLYILENQSKFRNYARMNAKEWFRYAEELRGREFPRDRDPSLYMVTGCEKCSAWGIASFFSPQPTRKLVIIPFNTAQSNESQTGNMYSWGFDGRCNTRCHPDADDSSWEGPYCQNQCVFLRGFKVSKRRKKSSVKVRDITGSRAKAESILDIGSLIASGLSTNYAMEFHPHTPSYASGSSMGGGTKPQDSGSCELSSTSDEESLELDDRTTWERPSLYHPCDVINNLMFDVSAAYHGSESVHIAISHDDDWCASDSSVSDGSNFIRQLLSRCKFVVDEDVVYTEAIQTKSEVNKEDRNIECRTSACLDSIVRLEIGAAALAPLWAGSDESTHGRDEDNEDAFTLDRSIPSSFSFSPFDYWPRMDLYDNESTTDSTSSSTGPPLPPLPFLFPDLWGNPEVTGDIPTVSEQISPVTFDGPKDINKRTYHSHQRRRKLRNPSAQLKPLERAFEQDHKPNLARRKELAAQLSLPEKSIQ</sequence>
<dbReference type="Pfam" id="PF00046">
    <property type="entry name" value="Homeodomain"/>
    <property type="match status" value="1"/>
</dbReference>
<keyword evidence="1 2" id="KW-0539">Nucleus</keyword>
<dbReference type="Gene3D" id="1.10.10.60">
    <property type="entry name" value="Homeodomain-like"/>
    <property type="match status" value="1"/>
</dbReference>
<dbReference type="GO" id="GO:0005634">
    <property type="term" value="C:nucleus"/>
    <property type="evidence" value="ECO:0007669"/>
    <property type="project" value="UniProtKB-SubCell"/>
</dbReference>
<dbReference type="EMBL" id="AWSO01000590">
    <property type="protein sequence ID" value="ESK89088.1"/>
    <property type="molecule type" value="Genomic_DNA"/>
</dbReference>
<evidence type="ECO:0000313" key="6">
    <source>
        <dbReference type="Proteomes" id="UP000017559"/>
    </source>
</evidence>
<dbReference type="GO" id="GO:0003677">
    <property type="term" value="F:DNA binding"/>
    <property type="evidence" value="ECO:0007669"/>
    <property type="project" value="UniProtKB-UniRule"/>
</dbReference>
<evidence type="ECO:0000313" key="5">
    <source>
        <dbReference type="EMBL" id="ESK89088.1"/>
    </source>
</evidence>
<dbReference type="KEGG" id="mrr:Moror_5313"/>
<dbReference type="PROSITE" id="PS50071">
    <property type="entry name" value="HOMEOBOX_2"/>
    <property type="match status" value="1"/>
</dbReference>
<keyword evidence="6" id="KW-1185">Reference proteome</keyword>